<evidence type="ECO:0000256" key="1">
    <source>
        <dbReference type="SAM" id="MobiDB-lite"/>
    </source>
</evidence>
<gene>
    <name evidence="2" type="ORF">EV702DRAFT_1066728</name>
</gene>
<dbReference type="OrthoDB" id="3230534at2759"/>
<dbReference type="EMBL" id="JABBWD010000003">
    <property type="protein sequence ID" value="KAG1782784.1"/>
    <property type="molecule type" value="Genomic_DNA"/>
</dbReference>
<accession>A0A9P7A5B9</accession>
<keyword evidence="3" id="KW-1185">Reference proteome</keyword>
<feature type="region of interest" description="Disordered" evidence="1">
    <location>
        <begin position="1"/>
        <end position="68"/>
    </location>
</feature>
<organism evidence="2 3">
    <name type="scientific">Suillus placidus</name>
    <dbReference type="NCBI Taxonomy" id="48579"/>
    <lineage>
        <taxon>Eukaryota</taxon>
        <taxon>Fungi</taxon>
        <taxon>Dikarya</taxon>
        <taxon>Basidiomycota</taxon>
        <taxon>Agaricomycotina</taxon>
        <taxon>Agaricomycetes</taxon>
        <taxon>Agaricomycetidae</taxon>
        <taxon>Boletales</taxon>
        <taxon>Suillineae</taxon>
        <taxon>Suillaceae</taxon>
        <taxon>Suillus</taxon>
    </lineage>
</organism>
<evidence type="ECO:0000313" key="3">
    <source>
        <dbReference type="Proteomes" id="UP000714275"/>
    </source>
</evidence>
<dbReference type="AlphaFoldDB" id="A0A9P7A5B9"/>
<proteinExistence type="predicted"/>
<feature type="region of interest" description="Disordered" evidence="1">
    <location>
        <begin position="164"/>
        <end position="183"/>
    </location>
</feature>
<feature type="compositionally biased region" description="Polar residues" evidence="1">
    <location>
        <begin position="31"/>
        <end position="48"/>
    </location>
</feature>
<reference evidence="2" key="1">
    <citation type="journal article" date="2020" name="New Phytol.">
        <title>Comparative genomics reveals dynamic genome evolution in host specialist ectomycorrhizal fungi.</title>
        <authorList>
            <person name="Lofgren L.A."/>
            <person name="Nguyen N.H."/>
            <person name="Vilgalys R."/>
            <person name="Ruytinx J."/>
            <person name="Liao H.L."/>
            <person name="Branco S."/>
            <person name="Kuo A."/>
            <person name="LaButti K."/>
            <person name="Lipzen A."/>
            <person name="Andreopoulos W."/>
            <person name="Pangilinan J."/>
            <person name="Riley R."/>
            <person name="Hundley H."/>
            <person name="Na H."/>
            <person name="Barry K."/>
            <person name="Grigoriev I.V."/>
            <person name="Stajich J.E."/>
            <person name="Kennedy P.G."/>
        </authorList>
    </citation>
    <scope>NUCLEOTIDE SEQUENCE</scope>
    <source>
        <strain evidence="2">DOB743</strain>
    </source>
</reference>
<name>A0A9P7A5B9_9AGAM</name>
<comment type="caution">
    <text evidence="2">The sequence shown here is derived from an EMBL/GenBank/DDBJ whole genome shotgun (WGS) entry which is preliminary data.</text>
</comment>
<protein>
    <submittedName>
        <fullName evidence="2">Uncharacterized protein</fullName>
    </submittedName>
</protein>
<evidence type="ECO:0000313" key="2">
    <source>
        <dbReference type="EMBL" id="KAG1782784.1"/>
    </source>
</evidence>
<sequence>MKTPRPPGAWTVTPVPLKHASRVTSPPPASSELTPTASSSWAPLSRANSEPEWRSKPEAPAGNGLFTPIHPLSRAKSLLPNCHASWSGNVSQTRINDFSQGDALDDPVLTRPVIPGRHLTPASRANVPSSRPLRKAFSVKVVDAFGRERIDELPIPIANGRADAGDAIRAPPSAKTRTPRVSSKNKIRIINAMGREDVPERSSTPHDEPPIRRTTALAQIRQTLREWADGLSDEDRPPDNLALSPSHYKELEECSRAARRSRNQLTLRIESVKECERNLMHKYTKGAEGRSELLPTITGENGSFHRDLVWVGVLLQIVFVLAMWRFAHVQARHLFCAVYYDPLYTDLNPHIGGRAWERWAERPNAETWPPT</sequence>
<dbReference type="Proteomes" id="UP000714275">
    <property type="component" value="Unassembled WGS sequence"/>
</dbReference>